<dbReference type="EMBL" id="JBHLTC010000010">
    <property type="protein sequence ID" value="MFC0624238.1"/>
    <property type="molecule type" value="Genomic_DNA"/>
</dbReference>
<dbReference type="SUPFAM" id="SSF51430">
    <property type="entry name" value="NAD(P)-linked oxidoreductase"/>
    <property type="match status" value="1"/>
</dbReference>
<evidence type="ECO:0000313" key="3">
    <source>
        <dbReference type="EMBL" id="MFC0624238.1"/>
    </source>
</evidence>
<dbReference type="PANTHER" id="PTHR43364">
    <property type="entry name" value="NADH-SPECIFIC METHYLGLYOXAL REDUCTASE-RELATED"/>
    <property type="match status" value="1"/>
</dbReference>
<reference evidence="3 4" key="1">
    <citation type="submission" date="2024-09" db="EMBL/GenBank/DDBJ databases">
        <authorList>
            <person name="Sun Q."/>
            <person name="Mori K."/>
        </authorList>
    </citation>
    <scope>NUCLEOTIDE SEQUENCE [LARGE SCALE GENOMIC DNA]</scope>
    <source>
        <strain evidence="3 4">CGMCC 1.15906</strain>
    </source>
</reference>
<keyword evidence="4" id="KW-1185">Reference proteome</keyword>
<proteinExistence type="predicted"/>
<sequence length="327" mass="34749">MESTQEILQGRPLGIGTWAIGGPWTFDGRPAGWGAVDEAESVATIHAAVDGGIRLFDTADCYGTGTSERVLGKALAQLPPEVRDDVVIATKFGNLFHEETCSGGGQDVSPAYIRKACEASLNRLGVDAIDILQLHGGVANGTEAAGVIAVLEELVAEGKIKAFGTSVDAPSVIEAFAASPNSVSVQTQANVFGYQAEVFETARRTGQTVLARSPLAMGLLTGKYDLTNRPAADDVRRDTPWWTYFDDDAMADWLKRLDAVRELLRTGGRTLTQGALAYVWALDAIPLPGARTPAQAIEHAGALDTGPLPSATMTEIRELMKDSPEMH</sequence>
<dbReference type="InterPro" id="IPR050523">
    <property type="entry name" value="AKR_Detox_Biosynth"/>
</dbReference>
<protein>
    <submittedName>
        <fullName evidence="3">Aldo/keto reductase</fullName>
    </submittedName>
</protein>
<comment type="caution">
    <text evidence="3">The sequence shown here is derived from an EMBL/GenBank/DDBJ whole genome shotgun (WGS) entry which is preliminary data.</text>
</comment>
<keyword evidence="1" id="KW-0560">Oxidoreductase</keyword>
<dbReference type="Proteomes" id="UP001589890">
    <property type="component" value="Unassembled WGS sequence"/>
</dbReference>
<dbReference type="Pfam" id="PF00248">
    <property type="entry name" value="Aldo_ket_red"/>
    <property type="match status" value="1"/>
</dbReference>
<evidence type="ECO:0000259" key="2">
    <source>
        <dbReference type="Pfam" id="PF00248"/>
    </source>
</evidence>
<evidence type="ECO:0000256" key="1">
    <source>
        <dbReference type="ARBA" id="ARBA00023002"/>
    </source>
</evidence>
<name>A0ABV6QHX6_9ACTN</name>
<dbReference type="PANTHER" id="PTHR43364:SF4">
    <property type="entry name" value="NAD(P)-LINKED OXIDOREDUCTASE SUPERFAMILY PROTEIN"/>
    <property type="match status" value="1"/>
</dbReference>
<dbReference type="InterPro" id="IPR023210">
    <property type="entry name" value="NADP_OxRdtase_dom"/>
</dbReference>
<organism evidence="3 4">
    <name type="scientific">Kribbella deserti</name>
    <dbReference type="NCBI Taxonomy" id="1926257"/>
    <lineage>
        <taxon>Bacteria</taxon>
        <taxon>Bacillati</taxon>
        <taxon>Actinomycetota</taxon>
        <taxon>Actinomycetes</taxon>
        <taxon>Propionibacteriales</taxon>
        <taxon>Kribbellaceae</taxon>
        <taxon>Kribbella</taxon>
    </lineage>
</organism>
<gene>
    <name evidence="3" type="ORF">ACFFGN_09200</name>
</gene>
<feature type="domain" description="NADP-dependent oxidoreductase" evidence="2">
    <location>
        <begin position="12"/>
        <end position="319"/>
    </location>
</feature>
<dbReference type="RefSeq" id="WP_380045272.1">
    <property type="nucleotide sequence ID" value="NZ_JBHLTC010000010.1"/>
</dbReference>
<dbReference type="InterPro" id="IPR036812">
    <property type="entry name" value="NAD(P)_OxRdtase_dom_sf"/>
</dbReference>
<evidence type="ECO:0000313" key="4">
    <source>
        <dbReference type="Proteomes" id="UP001589890"/>
    </source>
</evidence>
<accession>A0ABV6QHX6</accession>
<dbReference type="Gene3D" id="3.20.20.100">
    <property type="entry name" value="NADP-dependent oxidoreductase domain"/>
    <property type="match status" value="1"/>
</dbReference>